<feature type="transmembrane region" description="Helical" evidence="1">
    <location>
        <begin position="81"/>
        <end position="103"/>
    </location>
</feature>
<protein>
    <submittedName>
        <fullName evidence="2">Membrane protein</fullName>
    </submittedName>
</protein>
<feature type="transmembrane region" description="Helical" evidence="1">
    <location>
        <begin position="173"/>
        <end position="191"/>
    </location>
</feature>
<feature type="transmembrane region" description="Helical" evidence="1">
    <location>
        <begin position="51"/>
        <end position="74"/>
    </location>
</feature>
<comment type="caution">
    <text evidence="2">The sequence shown here is derived from an EMBL/GenBank/DDBJ whole genome shotgun (WGS) entry which is preliminary data.</text>
</comment>
<organism evidence="2 3">
    <name type="scientific">Mucilaginibacter lappiensis</name>
    <dbReference type="NCBI Taxonomy" id="354630"/>
    <lineage>
        <taxon>Bacteria</taxon>
        <taxon>Pseudomonadati</taxon>
        <taxon>Bacteroidota</taxon>
        <taxon>Sphingobacteriia</taxon>
        <taxon>Sphingobacteriales</taxon>
        <taxon>Sphingobacteriaceae</taxon>
        <taxon>Mucilaginibacter</taxon>
    </lineage>
</organism>
<dbReference type="RefSeq" id="WP_076377219.1">
    <property type="nucleotide sequence ID" value="NZ_FTMG01000016.1"/>
</dbReference>
<keyword evidence="3" id="KW-1185">Reference proteome</keyword>
<evidence type="ECO:0000313" key="2">
    <source>
        <dbReference type="EMBL" id="MBB6112060.1"/>
    </source>
</evidence>
<keyword evidence="1" id="KW-0472">Membrane</keyword>
<dbReference type="Pfam" id="PF06197">
    <property type="entry name" value="DUF998"/>
    <property type="match status" value="1"/>
</dbReference>
<reference evidence="2 3" key="1">
    <citation type="submission" date="2020-08" db="EMBL/GenBank/DDBJ databases">
        <title>Genomic Encyclopedia of Type Strains, Phase IV (KMG-V): Genome sequencing to study the core and pangenomes of soil and plant-associated prokaryotes.</title>
        <authorList>
            <person name="Whitman W."/>
        </authorList>
    </citation>
    <scope>NUCLEOTIDE SEQUENCE [LARGE SCALE GENOMIC DNA]</scope>
    <source>
        <strain evidence="2 3">ANJLi2</strain>
    </source>
</reference>
<name>A0ABR6PQQ9_9SPHI</name>
<feature type="transmembrane region" description="Helical" evidence="1">
    <location>
        <begin position="135"/>
        <end position="153"/>
    </location>
</feature>
<accession>A0ABR6PQQ9</accession>
<gene>
    <name evidence="2" type="ORF">HDF23_004833</name>
</gene>
<feature type="transmembrane region" description="Helical" evidence="1">
    <location>
        <begin position="109"/>
        <end position="128"/>
    </location>
</feature>
<keyword evidence="1" id="KW-0812">Transmembrane</keyword>
<dbReference type="InterPro" id="IPR009339">
    <property type="entry name" value="DUF998"/>
</dbReference>
<evidence type="ECO:0000313" key="3">
    <source>
        <dbReference type="Proteomes" id="UP000541583"/>
    </source>
</evidence>
<dbReference type="Proteomes" id="UP000541583">
    <property type="component" value="Unassembled WGS sequence"/>
</dbReference>
<sequence>MNIKMLLYTGIIIPIVFWASTILCGFIHGNYNHLSGTISELGATGTPSEPLMATLTMFSAILSMFFIMGVYGACKQLDLNLIPVFTLPAFTFMMGWAAMFHAGDHLHSASGPAFLLFYVGTLLVAVLWRGRRELVSVRVTSVISLALMLLIFLRFIPAIQNTYPGLIQRFVHLGWSVWFIGLSIGLIRLVSLQENQQLLNH</sequence>
<feature type="transmembrane region" description="Helical" evidence="1">
    <location>
        <begin position="7"/>
        <end position="31"/>
    </location>
</feature>
<dbReference type="EMBL" id="JACHCB010000016">
    <property type="protein sequence ID" value="MBB6112060.1"/>
    <property type="molecule type" value="Genomic_DNA"/>
</dbReference>
<evidence type="ECO:0000256" key="1">
    <source>
        <dbReference type="SAM" id="Phobius"/>
    </source>
</evidence>
<keyword evidence="1" id="KW-1133">Transmembrane helix</keyword>
<proteinExistence type="predicted"/>